<gene>
    <name evidence="2" type="ORF">MTY59_43640</name>
</gene>
<organism evidence="2 3">
    <name type="scientific">Mycobacterium senriense</name>
    <dbReference type="NCBI Taxonomy" id="2775496"/>
    <lineage>
        <taxon>Bacteria</taxon>
        <taxon>Bacillati</taxon>
        <taxon>Actinomycetota</taxon>
        <taxon>Actinomycetes</taxon>
        <taxon>Mycobacteriales</taxon>
        <taxon>Mycobacteriaceae</taxon>
        <taxon>Mycobacterium</taxon>
        <taxon>Mycobacterium avium complex (MAC)</taxon>
    </lineage>
</organism>
<dbReference type="RefSeq" id="WP_221042992.1">
    <property type="nucleotide sequence ID" value="NZ_AP024828.1"/>
</dbReference>
<keyword evidence="1" id="KW-0812">Transmembrane</keyword>
<keyword evidence="1" id="KW-0472">Membrane</keyword>
<dbReference type="Proteomes" id="UP000826012">
    <property type="component" value="Chromosome"/>
</dbReference>
<accession>A0ABM7T1G5</accession>
<evidence type="ECO:0008006" key="4">
    <source>
        <dbReference type="Google" id="ProtNLM"/>
    </source>
</evidence>
<reference evidence="2 3" key="1">
    <citation type="submission" date="2021-07" db="EMBL/GenBank/DDBJ databases">
        <title>Complete genome sequence of nontuberculous Mycobacterium sp. TY59.</title>
        <authorList>
            <person name="Fukushima K."/>
        </authorList>
    </citation>
    <scope>NUCLEOTIDE SEQUENCE [LARGE SCALE GENOMIC DNA]</scope>
    <source>
        <strain evidence="2 3">TY59</strain>
    </source>
</reference>
<feature type="transmembrane region" description="Helical" evidence="1">
    <location>
        <begin position="29"/>
        <end position="48"/>
    </location>
</feature>
<evidence type="ECO:0000313" key="2">
    <source>
        <dbReference type="EMBL" id="BCZ24509.1"/>
    </source>
</evidence>
<sequence>MRHNTVDQDRTTDRYAHGSVSATAQIPGLVVVAAAALAFAVCVVNFALGEAGAGVAAAIISMLAFGAGLSWLAMDRRRIRDAERQWVIRHPAAR</sequence>
<dbReference type="EMBL" id="AP024828">
    <property type="protein sequence ID" value="BCZ24509.1"/>
    <property type="molecule type" value="Genomic_DNA"/>
</dbReference>
<proteinExistence type="predicted"/>
<keyword evidence="3" id="KW-1185">Reference proteome</keyword>
<evidence type="ECO:0000256" key="1">
    <source>
        <dbReference type="SAM" id="Phobius"/>
    </source>
</evidence>
<name>A0ABM7T1G5_9MYCO</name>
<evidence type="ECO:0000313" key="3">
    <source>
        <dbReference type="Proteomes" id="UP000826012"/>
    </source>
</evidence>
<protein>
    <recommendedName>
        <fullName evidence="4">UsfY protein</fullName>
    </recommendedName>
</protein>
<feature type="transmembrane region" description="Helical" evidence="1">
    <location>
        <begin position="54"/>
        <end position="74"/>
    </location>
</feature>
<keyword evidence="1" id="KW-1133">Transmembrane helix</keyword>